<proteinExistence type="predicted"/>
<sequence>MSLEQQIADLQSTANTLTRLMTQLNNRQIKTENRVSAMQRRITRTSEMRHDMNTTRQQVATLSELTENLNRQVHEAVERFAPKEAKDNVTHIKRNV</sequence>
<comment type="caution">
    <text evidence="2">The sequence shown here is derived from an EMBL/GenBank/DDBJ whole genome shotgun (WGS) entry which is preliminary data.</text>
</comment>
<gene>
    <name evidence="2" type="ORF">AB4876_09325</name>
</gene>
<keyword evidence="3" id="KW-1185">Reference proteome</keyword>
<dbReference type="Proteomes" id="UP001557485">
    <property type="component" value="Unassembled WGS sequence"/>
</dbReference>
<reference evidence="2 3" key="1">
    <citation type="journal article" date="2011" name="Int. J. Syst. Evol. Microbiol.">
        <title>Zhongshania antarctica gen. nov., sp. nov. and Zhongshania guokunii sp. nov., gammaproteobacteria respectively isolated from coastal attached (fast) ice and surface seawater of the Antarctic.</title>
        <authorList>
            <person name="Li H.J."/>
            <person name="Zhang X.Y."/>
            <person name="Chen C.X."/>
            <person name="Zhang Y.J."/>
            <person name="Gao Z.M."/>
            <person name="Yu Y."/>
            <person name="Chen X.L."/>
            <person name="Chen B."/>
            <person name="Zhang Y.Z."/>
        </authorList>
    </citation>
    <scope>NUCLEOTIDE SEQUENCE [LARGE SCALE GENOMIC DNA]</scope>
    <source>
        <strain evidence="2 3">ZS6-22T</strain>
    </source>
</reference>
<dbReference type="RefSeq" id="WP_368381381.1">
    <property type="nucleotide sequence ID" value="NZ_JBFRYA010000007.1"/>
</dbReference>
<evidence type="ECO:0000313" key="3">
    <source>
        <dbReference type="Proteomes" id="UP001557485"/>
    </source>
</evidence>
<organism evidence="2 3">
    <name type="scientific">Zhongshania guokunii</name>
    <dbReference type="NCBI Taxonomy" id="641783"/>
    <lineage>
        <taxon>Bacteria</taxon>
        <taxon>Pseudomonadati</taxon>
        <taxon>Pseudomonadota</taxon>
        <taxon>Gammaproteobacteria</taxon>
        <taxon>Cellvibrionales</taxon>
        <taxon>Spongiibacteraceae</taxon>
        <taxon>Zhongshania</taxon>
    </lineage>
</organism>
<name>A0ABV3U572_9GAMM</name>
<evidence type="ECO:0000256" key="1">
    <source>
        <dbReference type="SAM" id="Coils"/>
    </source>
</evidence>
<keyword evidence="1" id="KW-0175">Coiled coil</keyword>
<feature type="coiled-coil region" evidence="1">
    <location>
        <begin position="7"/>
        <end position="72"/>
    </location>
</feature>
<evidence type="ECO:0000313" key="2">
    <source>
        <dbReference type="EMBL" id="MEX1669112.1"/>
    </source>
</evidence>
<protein>
    <submittedName>
        <fullName evidence="2">Uncharacterized protein</fullName>
    </submittedName>
</protein>
<dbReference type="EMBL" id="JBFRYA010000007">
    <property type="protein sequence ID" value="MEX1669112.1"/>
    <property type="molecule type" value="Genomic_DNA"/>
</dbReference>
<accession>A0ABV3U572</accession>